<comment type="caution">
    <text evidence="3">The sequence shown here is derived from an EMBL/GenBank/DDBJ whole genome shotgun (WGS) entry which is preliminary data.</text>
</comment>
<evidence type="ECO:0000313" key="4">
    <source>
        <dbReference type="Proteomes" id="UP000185210"/>
    </source>
</evidence>
<feature type="domain" description="HTH cro/C1-type" evidence="2">
    <location>
        <begin position="14"/>
        <end position="69"/>
    </location>
</feature>
<dbReference type="CDD" id="cd00093">
    <property type="entry name" value="HTH_XRE"/>
    <property type="match status" value="1"/>
</dbReference>
<dbReference type="AlphaFoldDB" id="A0AB38D2Y4"/>
<dbReference type="SMART" id="SM00530">
    <property type="entry name" value="HTH_XRE"/>
    <property type="match status" value="1"/>
</dbReference>
<dbReference type="Pfam" id="PF06114">
    <property type="entry name" value="Peptidase_M78"/>
    <property type="match status" value="1"/>
</dbReference>
<dbReference type="InterPro" id="IPR052345">
    <property type="entry name" value="Rad_response_metalloprotease"/>
</dbReference>
<dbReference type="GO" id="GO:0003677">
    <property type="term" value="F:DNA binding"/>
    <property type="evidence" value="ECO:0007669"/>
    <property type="project" value="InterPro"/>
</dbReference>
<dbReference type="Gene3D" id="1.10.260.40">
    <property type="entry name" value="lambda repressor-like DNA-binding domains"/>
    <property type="match status" value="1"/>
</dbReference>
<evidence type="ECO:0000259" key="2">
    <source>
        <dbReference type="PROSITE" id="PS50943"/>
    </source>
</evidence>
<dbReference type="PANTHER" id="PTHR43236">
    <property type="entry name" value="ANTITOXIN HIGA1"/>
    <property type="match status" value="1"/>
</dbReference>
<dbReference type="RefSeq" id="WP_052544238.1">
    <property type="nucleotide sequence ID" value="NZ_CAACXP010000004.1"/>
</dbReference>
<dbReference type="InterPro" id="IPR010359">
    <property type="entry name" value="IrrE_HExxH"/>
</dbReference>
<dbReference type="InterPro" id="IPR010982">
    <property type="entry name" value="Lambda_DNA-bd_dom_sf"/>
</dbReference>
<dbReference type="Proteomes" id="UP000185210">
    <property type="component" value="Unassembled WGS sequence"/>
</dbReference>
<dbReference type="EMBL" id="FSHM01000006">
    <property type="protein sequence ID" value="SIB51164.1"/>
    <property type="molecule type" value="Genomic_DNA"/>
</dbReference>
<dbReference type="InterPro" id="IPR013430">
    <property type="entry name" value="Toxin_antidote_HigA"/>
</dbReference>
<protein>
    <submittedName>
        <fullName evidence="3">HigA family addiction module antidote protein</fullName>
    </submittedName>
</protein>
<reference evidence="3 4" key="1">
    <citation type="submission" date="2016-11" db="EMBL/GenBank/DDBJ databases">
        <authorList>
            <consortium name="Pathogen Informatics"/>
        </authorList>
    </citation>
    <scope>NUCLEOTIDE SEQUENCE [LARGE SCALE GENOMIC DNA]</scope>
    <source>
        <strain evidence="3 4">104</strain>
    </source>
</reference>
<dbReference type="InterPro" id="IPR001387">
    <property type="entry name" value="Cro/C1-type_HTH"/>
</dbReference>
<organism evidence="3 4">
    <name type="scientific">Mycobacteroides abscessus subsp. abscessus</name>
    <dbReference type="NCBI Taxonomy" id="1185650"/>
    <lineage>
        <taxon>Bacteria</taxon>
        <taxon>Bacillati</taxon>
        <taxon>Actinomycetota</taxon>
        <taxon>Actinomycetes</taxon>
        <taxon>Mycobacteriales</taxon>
        <taxon>Mycobacteriaceae</taxon>
        <taxon>Mycobacteroides</taxon>
        <taxon>Mycobacteroides abscessus</taxon>
    </lineage>
</organism>
<dbReference type="PROSITE" id="PS50943">
    <property type="entry name" value="HTH_CROC1"/>
    <property type="match status" value="1"/>
</dbReference>
<sequence>MTTTNYAVAPGEYLEEWINDQGLSQQRVAEMLGCSRKQVNDIVHGRAPITQDTAMRLERVVGIPAVSWLRYEAAYRADLARIADEENLAEHADKIDTNAAAYLRSLGATKATRKNPGALVSDFLAFHRCGTWEAYEHEHQTLSKGDYALAALKEAGSKIDPTILTPWLRAAELAEAYERGRHYSYNPENLRVALPDLRRRAASPDGTMLRDIANMLADVGVVFMLVDPPKNLPLLGMTRWIDKQVPVIQQTGRWRRDGFVIWTLFHEIGHVLNDPRGEMHVEYSTEKKRNTAAEKGANQFAFETLFGDDGIEPFCGLSRDREIADAARQRGIAPGVVVHQLHRRRLLDRKFGHNLYVDLSGTFTS</sequence>
<gene>
    <name evidence="3" type="ORF">SAMEA2070301_03914</name>
</gene>
<dbReference type="SUPFAM" id="SSF47413">
    <property type="entry name" value="lambda repressor-like DNA-binding domains"/>
    <property type="match status" value="1"/>
</dbReference>
<dbReference type="Pfam" id="PF01381">
    <property type="entry name" value="HTH_3"/>
    <property type="match status" value="1"/>
</dbReference>
<proteinExistence type="inferred from homology"/>
<evidence type="ECO:0000256" key="1">
    <source>
        <dbReference type="ARBA" id="ARBA00007227"/>
    </source>
</evidence>
<dbReference type="NCBIfam" id="TIGR02607">
    <property type="entry name" value="antidote_HigA"/>
    <property type="match status" value="1"/>
</dbReference>
<evidence type="ECO:0000313" key="3">
    <source>
        <dbReference type="EMBL" id="SIB51164.1"/>
    </source>
</evidence>
<dbReference type="PANTHER" id="PTHR43236:SF1">
    <property type="entry name" value="BLL7220 PROTEIN"/>
    <property type="match status" value="1"/>
</dbReference>
<name>A0AB38D2Y4_9MYCO</name>
<accession>A0AB38D2Y4</accession>
<comment type="similarity">
    <text evidence="1">Belongs to the short-chain fatty acyl-CoA assimilation regulator (ScfR) family.</text>
</comment>